<dbReference type="CDD" id="cd12797">
    <property type="entry name" value="M23_peptidase"/>
    <property type="match status" value="1"/>
</dbReference>
<dbReference type="EMBL" id="VCQU01000004">
    <property type="protein sequence ID" value="NMN95966.1"/>
    <property type="molecule type" value="Genomic_DNA"/>
</dbReference>
<dbReference type="InterPro" id="IPR016047">
    <property type="entry name" value="M23ase_b-sheet_dom"/>
</dbReference>
<feature type="chain" id="PRO_5039167410" evidence="1">
    <location>
        <begin position="26"/>
        <end position="414"/>
    </location>
</feature>
<keyword evidence="1" id="KW-0732">Signal</keyword>
<feature type="signal peptide" evidence="1">
    <location>
        <begin position="1"/>
        <end position="25"/>
    </location>
</feature>
<proteinExistence type="predicted"/>
<gene>
    <name evidence="3" type="ORF">FGL95_13075</name>
</gene>
<dbReference type="Gene3D" id="2.70.70.10">
    <property type="entry name" value="Glucose Permease (Domain IIA)"/>
    <property type="match status" value="1"/>
</dbReference>
<evidence type="ECO:0000313" key="3">
    <source>
        <dbReference type="EMBL" id="NMN95966.1"/>
    </source>
</evidence>
<accession>A0A848KDY3</accession>
<protein>
    <submittedName>
        <fullName evidence="3">M23 family peptidase</fullName>
    </submittedName>
</protein>
<organism evidence="3 4">
    <name type="scientific">Antrihabitans stalactiti</name>
    <dbReference type="NCBI Taxonomy" id="2584121"/>
    <lineage>
        <taxon>Bacteria</taxon>
        <taxon>Bacillati</taxon>
        <taxon>Actinomycetota</taxon>
        <taxon>Actinomycetes</taxon>
        <taxon>Mycobacteriales</taxon>
        <taxon>Nocardiaceae</taxon>
        <taxon>Antrihabitans</taxon>
    </lineage>
</organism>
<dbReference type="PANTHER" id="PTHR21666:SF270">
    <property type="entry name" value="MUREIN HYDROLASE ACTIVATOR ENVC"/>
    <property type="match status" value="1"/>
</dbReference>
<keyword evidence="4" id="KW-1185">Reference proteome</keyword>
<dbReference type="RefSeq" id="WP_169587424.1">
    <property type="nucleotide sequence ID" value="NZ_VCQU01000004.1"/>
</dbReference>
<dbReference type="PANTHER" id="PTHR21666">
    <property type="entry name" value="PEPTIDASE-RELATED"/>
    <property type="match status" value="1"/>
</dbReference>
<dbReference type="SUPFAM" id="SSF51261">
    <property type="entry name" value="Duplicated hybrid motif"/>
    <property type="match status" value="1"/>
</dbReference>
<reference evidence="3 4" key="2">
    <citation type="submission" date="2020-06" db="EMBL/GenBank/DDBJ databases">
        <title>Antribacter stalactiti gen. nov., sp. nov., a new member of the family Nacardiaceae isolated from a cave.</title>
        <authorList>
            <person name="Kim I.S."/>
        </authorList>
    </citation>
    <scope>NUCLEOTIDE SEQUENCE [LARGE SCALE GENOMIC DNA]</scope>
    <source>
        <strain evidence="3 4">YC2-7</strain>
    </source>
</reference>
<dbReference type="Pfam" id="PF01551">
    <property type="entry name" value="Peptidase_M23"/>
    <property type="match status" value="1"/>
</dbReference>
<evidence type="ECO:0000256" key="1">
    <source>
        <dbReference type="SAM" id="SignalP"/>
    </source>
</evidence>
<dbReference type="Proteomes" id="UP000535543">
    <property type="component" value="Unassembled WGS sequence"/>
</dbReference>
<reference evidence="3 4" key="1">
    <citation type="submission" date="2019-05" db="EMBL/GenBank/DDBJ databases">
        <authorList>
            <person name="Lee S.D."/>
        </authorList>
    </citation>
    <scope>NUCLEOTIDE SEQUENCE [LARGE SCALE GENOMIC DNA]</scope>
    <source>
        <strain evidence="3 4">YC2-7</strain>
    </source>
</reference>
<dbReference type="AlphaFoldDB" id="A0A848KDY3"/>
<sequence length="414" mass="43405">MSNTYRRRPLPTILAALAAVGCLVAAGCSGSDDDEASTSTTSSSAATVDGKDALTPLIGSVTFPPVPFEGSDGKNHLVYELSVTNFTSGKVTIDGLKVLDAASGKTIDDLDAARLHQRVQPAGERDSTDHLDAGQSATIFLHVTLDKSATVPEKLVHEVAVTAEAAPPGKNSVTERLGATTVDKRTLPVLAAPLAGERYIAADGCCDASRHTRAILPVNGQTFVAQRYAIDYEQADEQNRIYVGNPTDPKSYFIFGKNVLASADGTVVGTRNDLPEQTPGTFPAGIGIDEADGNFVVLDIGDGFFINYAHMQPGSVKPKLGDKVKKGDILGLVGNTGNSVAPHLHFHVMNGPSPLAAQGLPYLNASFSVTGQVASTADFDAAEGTGIPLVLLPNRPTTKHTDQLIMDQNVVTFD</sequence>
<dbReference type="InterPro" id="IPR011055">
    <property type="entry name" value="Dup_hybrid_motif"/>
</dbReference>
<comment type="caution">
    <text evidence="3">The sequence shown here is derived from an EMBL/GenBank/DDBJ whole genome shotgun (WGS) entry which is preliminary data.</text>
</comment>
<name>A0A848KDY3_9NOCA</name>
<evidence type="ECO:0000259" key="2">
    <source>
        <dbReference type="Pfam" id="PF01551"/>
    </source>
</evidence>
<dbReference type="GO" id="GO:0004222">
    <property type="term" value="F:metalloendopeptidase activity"/>
    <property type="evidence" value="ECO:0007669"/>
    <property type="project" value="TreeGrafter"/>
</dbReference>
<evidence type="ECO:0000313" key="4">
    <source>
        <dbReference type="Proteomes" id="UP000535543"/>
    </source>
</evidence>
<feature type="domain" description="M23ase beta-sheet core" evidence="2">
    <location>
        <begin position="256"/>
        <end position="351"/>
    </location>
</feature>
<dbReference type="PROSITE" id="PS51257">
    <property type="entry name" value="PROKAR_LIPOPROTEIN"/>
    <property type="match status" value="1"/>
</dbReference>
<dbReference type="InterPro" id="IPR050570">
    <property type="entry name" value="Cell_wall_metabolism_enzyme"/>
</dbReference>